<dbReference type="Gene3D" id="1.25.40.10">
    <property type="entry name" value="Tetratricopeptide repeat domain"/>
    <property type="match status" value="2"/>
</dbReference>
<dbReference type="InterPro" id="IPR025137">
    <property type="entry name" value="NfrA_C"/>
</dbReference>
<feature type="domain" description="Bacteriophage N4 adsorption protein A C-terminal" evidence="2">
    <location>
        <begin position="775"/>
        <end position="945"/>
    </location>
</feature>
<dbReference type="InterPro" id="IPR011990">
    <property type="entry name" value="TPR-like_helical_dom_sf"/>
</dbReference>
<feature type="chain" id="PRO_5024988294" evidence="1">
    <location>
        <begin position="31"/>
        <end position="950"/>
    </location>
</feature>
<sequence>MTDRLPLSAKRRVRPMLAVAFALASLSAGADEILPLPLSGAAYRIADQAYREYASGDYEAAARDAREAVRLRPDVARLRSLLQQAESAVRNRGKPAPAARVAPAGAKVPAPALVAPATQPSSAAAQRASDLASQALDLLAHNEVENASSDIDQAVTLAPEISQYRLLQVSLLIRLQHYAAAETASRAALVAASDDSMVYVLHGYLLQRADHYDAARQYYAQALTGDSLGDGDLRAVRLLIADLMLGAGDTQSALDALQSLPDSDTDVGERRVYAHTIAADGKTLRPALKPPVLQCVVNRFGPVCSLFPSGRPSQALANEAFHAAAENRQQDALDLFQLALKIGGANRELEGRRDSVRRQLAQQPAAAAYRAMADNDPDLAQKEIARAIVYAPDVMPYRLLQIEALDRKQQYAVAEAAASEAMHVDDEDAVPVLLRGYLRQMQGKYAAARVDYGNALKNDTLSDDDLHNLRLYVVDAAMAAGDTKFAGDTLHTLPASDEEAAWRRSLMTFYARHSGHPRLQAPFLDCRETPYGTACTARAADNASNAMIEAIYKALGRKENATALSLARDLSAASPKNEQYRRVLVQALQANGRNDEAQRVTASLKDPVPDLSFAYLASMSDASALALQTFQQMDAAGKLPPRALQDAGFAAINADQRLVAVNYFKRSIDAAADGSLDLPPQSLYETRRAVSELERQWGAYVSLSYRGSNNMQAGQNQSALVGDNLQIGTEAYWRPPALDHDGSYVDLYARLIDNVYSAPTTSTNTVTGDTFSGKSPTGLPSLLSAFGVRWKPLASQNVIIAFERQQAIGSAAQSDWLPRLGYSYGTGTDLRVDLPSWNTLQIYAETGYYLRAQTYYFTSEWQSGRSFRLPEAWLGHTVLFPHAVFGADYNNAYSRPWAVGAGVGVNLRHWFREDRYHAPQSSFDLSLQYRLKVAGDERAKGWFIRSVFNY</sequence>
<keyword evidence="4" id="KW-1185">Reference proteome</keyword>
<reference evidence="3 4" key="1">
    <citation type="submission" date="2019-08" db="EMBL/GenBank/DDBJ databases">
        <authorList>
            <person name="Herpell B J."/>
        </authorList>
    </citation>
    <scope>NUCLEOTIDE SEQUENCE [LARGE SCALE GENOMIC DNA]</scope>
    <source>
        <strain evidence="4">Msb3</strain>
        <plasmid evidence="3 4">pII</plasmid>
    </source>
</reference>
<dbReference type="Proteomes" id="UP000325811">
    <property type="component" value="Plasmid pII"/>
</dbReference>
<proteinExistence type="predicted"/>
<dbReference type="KEGG" id="pdio:PDMSB3_0057.3"/>
<protein>
    <submittedName>
        <fullName evidence="3">Tetratricopeptide repeat-containing protein</fullName>
    </submittedName>
</protein>
<organism evidence="3 4">
    <name type="scientific">Paraburkholderia dioscoreae</name>
    <dbReference type="NCBI Taxonomy" id="2604047"/>
    <lineage>
        <taxon>Bacteria</taxon>
        <taxon>Pseudomonadati</taxon>
        <taxon>Pseudomonadota</taxon>
        <taxon>Betaproteobacteria</taxon>
        <taxon>Burkholderiales</taxon>
        <taxon>Burkholderiaceae</taxon>
        <taxon>Paraburkholderia</taxon>
    </lineage>
</organism>
<dbReference type="RefSeq" id="WP_165190255.1">
    <property type="nucleotide sequence ID" value="NZ_LR699556.1"/>
</dbReference>
<evidence type="ECO:0000259" key="2">
    <source>
        <dbReference type="Pfam" id="PF13283"/>
    </source>
</evidence>
<geneLocation type="plasmid" evidence="3 4">
    <name>pII</name>
</geneLocation>
<name>A0A5Q4ZH80_9BURK</name>
<keyword evidence="3" id="KW-0614">Plasmid</keyword>
<dbReference type="AlphaFoldDB" id="A0A5Q4ZH80"/>
<evidence type="ECO:0000256" key="1">
    <source>
        <dbReference type="SAM" id="SignalP"/>
    </source>
</evidence>
<dbReference type="EMBL" id="LR699556">
    <property type="protein sequence ID" value="VVD31181.1"/>
    <property type="molecule type" value="Genomic_DNA"/>
</dbReference>
<accession>A0A5Q4ZH80</accession>
<gene>
    <name evidence="3" type="ORF">PDMSB3_0057</name>
</gene>
<evidence type="ECO:0000313" key="4">
    <source>
        <dbReference type="Proteomes" id="UP000325811"/>
    </source>
</evidence>
<keyword evidence="1" id="KW-0732">Signal</keyword>
<dbReference type="Pfam" id="PF13283">
    <property type="entry name" value="NfrA_C"/>
    <property type="match status" value="1"/>
</dbReference>
<feature type="signal peptide" evidence="1">
    <location>
        <begin position="1"/>
        <end position="30"/>
    </location>
</feature>
<dbReference type="SUPFAM" id="SSF48452">
    <property type="entry name" value="TPR-like"/>
    <property type="match status" value="1"/>
</dbReference>
<evidence type="ECO:0000313" key="3">
    <source>
        <dbReference type="EMBL" id="VVD31181.1"/>
    </source>
</evidence>